<evidence type="ECO:0000313" key="3">
    <source>
        <dbReference type="Proteomes" id="UP001652445"/>
    </source>
</evidence>
<dbReference type="Pfam" id="PF18154">
    <property type="entry name" value="pPIWI_RE_REase"/>
    <property type="match status" value="1"/>
</dbReference>
<dbReference type="RefSeq" id="WP_262687652.1">
    <property type="nucleotide sequence ID" value="NZ_JAOQIO010000110.1"/>
</dbReference>
<comment type="caution">
    <text evidence="2">The sequence shown here is derived from an EMBL/GenBank/DDBJ whole genome shotgun (WGS) entry which is preliminary data.</text>
</comment>
<gene>
    <name evidence="2" type="ORF">OB236_32350</name>
</gene>
<name>A0ABT2USN8_9BACL</name>
<organism evidence="2 3">
    <name type="scientific">Paenibacillus baimaensis</name>
    <dbReference type="NCBI Taxonomy" id="2982185"/>
    <lineage>
        <taxon>Bacteria</taxon>
        <taxon>Bacillati</taxon>
        <taxon>Bacillota</taxon>
        <taxon>Bacilli</taxon>
        <taxon>Bacillales</taxon>
        <taxon>Paenibacillaceae</taxon>
        <taxon>Paenibacillus</taxon>
    </lineage>
</organism>
<proteinExistence type="predicted"/>
<dbReference type="InterPro" id="IPR040828">
    <property type="entry name" value="pPIWI_RE_REase"/>
</dbReference>
<evidence type="ECO:0000259" key="1">
    <source>
        <dbReference type="Pfam" id="PF18154"/>
    </source>
</evidence>
<dbReference type="EMBL" id="JAOQIO010000110">
    <property type="protein sequence ID" value="MCU6796827.1"/>
    <property type="molecule type" value="Genomic_DNA"/>
</dbReference>
<evidence type="ECO:0000313" key="2">
    <source>
        <dbReference type="EMBL" id="MCU6796827.1"/>
    </source>
</evidence>
<reference evidence="2 3" key="1">
    <citation type="submission" date="2022-09" db="EMBL/GenBank/DDBJ databases">
        <authorList>
            <person name="Han X.L."/>
            <person name="Wang Q."/>
            <person name="Lu T."/>
        </authorList>
    </citation>
    <scope>NUCLEOTIDE SEQUENCE [LARGE SCALE GENOMIC DNA]</scope>
    <source>
        <strain evidence="2 3">WQ 127069</strain>
    </source>
</reference>
<keyword evidence="3" id="KW-1185">Reference proteome</keyword>
<feature type="domain" description="REase associating with pPIWI RE" evidence="1">
    <location>
        <begin position="239"/>
        <end position="352"/>
    </location>
</feature>
<accession>A0ABT2USN8</accession>
<sequence>MSTAEVVNHMLYQLIIGLQQWRKVPATIPNDLRKAHLMLAKMRLSVSEEVPSDIPALIRFLLLPISDWKLDLTNVAFPQDAPLLIQHIGLSPEAMDFLQDYQSPFEAHQQEVYEIVKYCRDSDPPLADAYSRIRLFLVSPANAVITGVRLLYFARSVSDPELSKRILECYEPISDPLSDFRTCNRCGWTLSFHNHQWRCGVEDICGHIEARGEPKELENSTELVYRLKEGVHRYTLLPGLAEFQLANRFTKQGYQVEMYPDVDRYDLAVHKSNQAVYFDVKDYRNPYSLAAHFNKLDAAALEKYKKEHVYIVVPSYRKRGYRQYIRQVINALEPAIRKSIQIIDERAVLRIVGGIEQ</sequence>
<dbReference type="Proteomes" id="UP001652445">
    <property type="component" value="Unassembled WGS sequence"/>
</dbReference>
<protein>
    <recommendedName>
        <fullName evidence="1">REase associating with pPIWI RE domain-containing protein</fullName>
    </recommendedName>
</protein>